<reference evidence="1" key="1">
    <citation type="submission" date="2018-05" db="EMBL/GenBank/DDBJ databases">
        <authorList>
            <person name="Lanie J.A."/>
            <person name="Ng W.-L."/>
            <person name="Kazmierczak K.M."/>
            <person name="Andrzejewski T.M."/>
            <person name="Davidsen T.M."/>
            <person name="Wayne K.J."/>
            <person name="Tettelin H."/>
            <person name="Glass J.I."/>
            <person name="Rusch D."/>
            <person name="Podicherti R."/>
            <person name="Tsui H.-C.T."/>
            <person name="Winkler M.E."/>
        </authorList>
    </citation>
    <scope>NUCLEOTIDE SEQUENCE</scope>
</reference>
<dbReference type="SUPFAM" id="SSF49464">
    <property type="entry name" value="Carboxypeptidase regulatory domain-like"/>
    <property type="match status" value="2"/>
</dbReference>
<organism evidence="1">
    <name type="scientific">marine metagenome</name>
    <dbReference type="NCBI Taxonomy" id="408172"/>
    <lineage>
        <taxon>unclassified sequences</taxon>
        <taxon>metagenomes</taxon>
        <taxon>ecological metagenomes</taxon>
    </lineage>
</organism>
<sequence length="181" mass="20953">VNRVITFLFFLISTTNFAQYQITIDAYVLDYQTNEPIPFSEISIMNKNIATLTNKDGQFKLAYQEDLVNDQDLFIIKSNGYKSLEITHQQLYNFLRNTNKFYLKQAQSNVTWDSEFYIDDDTEIVYGKVFSVSGPIQGASIRIKNTLIESKSDFEGYFSIKANLNDILIVNYLGMDEKQII</sequence>
<protein>
    <recommendedName>
        <fullName evidence="2">TonB-dependent receptor plug domain-containing protein</fullName>
    </recommendedName>
</protein>
<proteinExistence type="predicted"/>
<dbReference type="InterPro" id="IPR008969">
    <property type="entry name" value="CarboxyPept-like_regulatory"/>
</dbReference>
<accession>A0A382AY47</accession>
<feature type="non-terminal residue" evidence="1">
    <location>
        <position position="1"/>
    </location>
</feature>
<gene>
    <name evidence="1" type="ORF">METZ01_LOCUS159212</name>
</gene>
<dbReference type="EMBL" id="UINC01027318">
    <property type="protein sequence ID" value="SVB06358.1"/>
    <property type="molecule type" value="Genomic_DNA"/>
</dbReference>
<dbReference type="Pfam" id="PF13715">
    <property type="entry name" value="CarbopepD_reg_2"/>
    <property type="match status" value="1"/>
</dbReference>
<feature type="non-terminal residue" evidence="1">
    <location>
        <position position="181"/>
    </location>
</feature>
<evidence type="ECO:0000313" key="1">
    <source>
        <dbReference type="EMBL" id="SVB06358.1"/>
    </source>
</evidence>
<evidence type="ECO:0008006" key="2">
    <source>
        <dbReference type="Google" id="ProtNLM"/>
    </source>
</evidence>
<dbReference type="AlphaFoldDB" id="A0A382AY47"/>
<name>A0A382AY47_9ZZZZ</name>